<accession>A0A699H6N3</accession>
<evidence type="ECO:0000256" key="1">
    <source>
        <dbReference type="SAM" id="MobiDB-lite"/>
    </source>
</evidence>
<protein>
    <submittedName>
        <fullName evidence="2">Uncharacterized protein</fullName>
    </submittedName>
</protein>
<reference evidence="2" key="1">
    <citation type="journal article" date="2019" name="Sci. Rep.">
        <title>Draft genome of Tanacetum cinerariifolium, the natural source of mosquito coil.</title>
        <authorList>
            <person name="Yamashiro T."/>
            <person name="Shiraishi A."/>
            <person name="Satake H."/>
            <person name="Nakayama K."/>
        </authorList>
    </citation>
    <scope>NUCLEOTIDE SEQUENCE</scope>
</reference>
<feature type="region of interest" description="Disordered" evidence="1">
    <location>
        <begin position="113"/>
        <end position="186"/>
    </location>
</feature>
<gene>
    <name evidence="2" type="ORF">Tci_330056</name>
</gene>
<feature type="compositionally biased region" description="Polar residues" evidence="1">
    <location>
        <begin position="46"/>
        <end position="64"/>
    </location>
</feature>
<evidence type="ECO:0000313" key="2">
    <source>
        <dbReference type="EMBL" id="GEX58081.1"/>
    </source>
</evidence>
<name>A0A699H6N3_TANCI</name>
<dbReference type="EMBL" id="BKCJ010116907">
    <property type="protein sequence ID" value="GEX58081.1"/>
    <property type="molecule type" value="Genomic_DNA"/>
</dbReference>
<proteinExistence type="predicted"/>
<feature type="region of interest" description="Disordered" evidence="1">
    <location>
        <begin position="42"/>
        <end position="78"/>
    </location>
</feature>
<sequence>MSTPVFVDPEISIHANGAQSPRVRVPFPKDPYEAIRQAYLVETKTPESPHTVASPTPLPDSTTPARHAEESEDFDTPRMAVRVMPAMSPSLSASIAKVAAMSDSVFLKRFRSSYESSPSSSPPDLPSRKHYRGTSELVEDDKEEDDKEEDEEIEGSLDFDSESEDAEDEGPTTEDEDPAAGDDGFAVRDEGLGMRVERLDLGGDAAVLEAPSIVHLPVSSPMISLTVPMPVASPATAETAGFLTDLGARVKMQEGLIRDHMVRLGELSPALFERSLKHEQEKIVVTFRAIWRLVLALESWEGQTDAQRVARWHAISDTQMENQELRLQIVEERRARLDLAEIVDSMRRGQEPRGDV</sequence>
<dbReference type="AlphaFoldDB" id="A0A699H6N3"/>
<feature type="compositionally biased region" description="Acidic residues" evidence="1">
    <location>
        <begin position="137"/>
        <end position="180"/>
    </location>
</feature>
<comment type="caution">
    <text evidence="2">The sequence shown here is derived from an EMBL/GenBank/DDBJ whole genome shotgun (WGS) entry which is preliminary data.</text>
</comment>
<organism evidence="2">
    <name type="scientific">Tanacetum cinerariifolium</name>
    <name type="common">Dalmatian daisy</name>
    <name type="synonym">Chrysanthemum cinerariifolium</name>
    <dbReference type="NCBI Taxonomy" id="118510"/>
    <lineage>
        <taxon>Eukaryota</taxon>
        <taxon>Viridiplantae</taxon>
        <taxon>Streptophyta</taxon>
        <taxon>Embryophyta</taxon>
        <taxon>Tracheophyta</taxon>
        <taxon>Spermatophyta</taxon>
        <taxon>Magnoliopsida</taxon>
        <taxon>eudicotyledons</taxon>
        <taxon>Gunneridae</taxon>
        <taxon>Pentapetalae</taxon>
        <taxon>asterids</taxon>
        <taxon>campanulids</taxon>
        <taxon>Asterales</taxon>
        <taxon>Asteraceae</taxon>
        <taxon>Asteroideae</taxon>
        <taxon>Anthemideae</taxon>
        <taxon>Anthemidinae</taxon>
        <taxon>Tanacetum</taxon>
    </lineage>
</organism>